<dbReference type="InterPro" id="IPR005198">
    <property type="entry name" value="Glyco_hydro_76"/>
</dbReference>
<keyword evidence="5 12" id="KW-0732">Signal</keyword>
<dbReference type="Pfam" id="PF03663">
    <property type="entry name" value="Glyco_hydro_76"/>
    <property type="match status" value="1"/>
</dbReference>
<dbReference type="EC" id="3.2.1.101" evidence="4 10"/>
<dbReference type="Gene3D" id="1.50.10.20">
    <property type="match status" value="1"/>
</dbReference>
<dbReference type="GO" id="GO:0009272">
    <property type="term" value="P:fungal-type cell wall biogenesis"/>
    <property type="evidence" value="ECO:0007669"/>
    <property type="project" value="TreeGrafter"/>
</dbReference>
<evidence type="ECO:0000256" key="10">
    <source>
        <dbReference type="PIRNR" id="PIRNR016302"/>
    </source>
</evidence>
<protein>
    <recommendedName>
        <fullName evidence="4 10">Mannan endo-1,6-alpha-mannosidase</fullName>
        <ecNumber evidence="4 10">3.2.1.101</ecNumber>
    </recommendedName>
</protein>
<accession>A0A2K0TCW2</accession>
<evidence type="ECO:0000313" key="13">
    <source>
        <dbReference type="EMBL" id="PNP43360.1"/>
    </source>
</evidence>
<evidence type="ECO:0000256" key="6">
    <source>
        <dbReference type="ARBA" id="ARBA00022801"/>
    </source>
</evidence>
<dbReference type="Proteomes" id="UP000236546">
    <property type="component" value="Unassembled WGS sequence"/>
</dbReference>
<gene>
    <name evidence="13" type="ORF">TGAMA5MH_04817</name>
</gene>
<evidence type="ECO:0000256" key="5">
    <source>
        <dbReference type="ARBA" id="ARBA00022729"/>
    </source>
</evidence>
<evidence type="ECO:0000256" key="8">
    <source>
        <dbReference type="ARBA" id="ARBA00023180"/>
    </source>
</evidence>
<dbReference type="EMBL" id="MTYH01000042">
    <property type="protein sequence ID" value="PNP43360.1"/>
    <property type="molecule type" value="Genomic_DNA"/>
</dbReference>
<comment type="caution">
    <text evidence="13">The sequence shown here is derived from an EMBL/GenBank/DDBJ whole genome shotgun (WGS) entry which is preliminary data.</text>
</comment>
<keyword evidence="8" id="KW-0325">Glycoprotein</keyword>
<evidence type="ECO:0000256" key="4">
    <source>
        <dbReference type="ARBA" id="ARBA00012350"/>
    </source>
</evidence>
<name>A0A2K0TCW2_9HYPO</name>
<feature type="chain" id="PRO_5014325053" description="Mannan endo-1,6-alpha-mannosidase" evidence="12">
    <location>
        <begin position="18"/>
        <end position="444"/>
    </location>
</feature>
<dbReference type="GO" id="GO:0016052">
    <property type="term" value="P:carbohydrate catabolic process"/>
    <property type="evidence" value="ECO:0007669"/>
    <property type="project" value="InterPro"/>
</dbReference>
<dbReference type="GO" id="GO:0008496">
    <property type="term" value="F:mannan endo-1,6-alpha-mannosidase activity"/>
    <property type="evidence" value="ECO:0007669"/>
    <property type="project" value="UniProtKB-UniRule"/>
</dbReference>
<dbReference type="SUPFAM" id="SSF48208">
    <property type="entry name" value="Six-hairpin glycosidases"/>
    <property type="match status" value="1"/>
</dbReference>
<dbReference type="OrthoDB" id="4187847at2759"/>
<feature type="region of interest" description="Disordered" evidence="11">
    <location>
        <begin position="390"/>
        <end position="420"/>
    </location>
</feature>
<dbReference type="AlphaFoldDB" id="A0A2K0TCW2"/>
<evidence type="ECO:0000313" key="14">
    <source>
        <dbReference type="Proteomes" id="UP000236546"/>
    </source>
</evidence>
<organism evidence="13 14">
    <name type="scientific">Trichoderma gamsii</name>
    <dbReference type="NCBI Taxonomy" id="398673"/>
    <lineage>
        <taxon>Eukaryota</taxon>
        <taxon>Fungi</taxon>
        <taxon>Dikarya</taxon>
        <taxon>Ascomycota</taxon>
        <taxon>Pezizomycotina</taxon>
        <taxon>Sordariomycetes</taxon>
        <taxon>Hypocreomycetidae</taxon>
        <taxon>Hypocreales</taxon>
        <taxon>Hypocreaceae</taxon>
        <taxon>Trichoderma</taxon>
    </lineage>
</organism>
<dbReference type="FunFam" id="1.50.10.20:FF:000006">
    <property type="entry name" value="Mannan endo-1,6-alpha-mannosidase"/>
    <property type="match status" value="1"/>
</dbReference>
<feature type="signal peptide" evidence="12">
    <location>
        <begin position="1"/>
        <end position="17"/>
    </location>
</feature>
<dbReference type="GO" id="GO:0012505">
    <property type="term" value="C:endomembrane system"/>
    <property type="evidence" value="ECO:0007669"/>
    <property type="project" value="UniProtKB-SubCell"/>
</dbReference>
<dbReference type="PANTHER" id="PTHR12145:SF41">
    <property type="entry name" value="MANNAN ENDO-1,6-ALPHA-MANNOSIDASE"/>
    <property type="match status" value="1"/>
</dbReference>
<comment type="similarity">
    <text evidence="3 10">Belongs to the glycosyl hydrolase 76 family.</text>
</comment>
<sequence length="444" mass="47227">MQRTAFALAFLGASAGAIKVDFTSDDSIKAGASTIAYGLAKYYNGNETGQIPGNLPQPYFWWETGALFTALIDYTAYAGDDTYLSLTKQGLLWQTGKNNNFLPLNQTMTEGNDDQGVWALAALAADENGLGSSQPTWQELATNVFNDFVPRWDSHCGGGLRWQIAAFNAGYDYKNSASNGVFFDLAARLFQQTNNNTYSEWATKIFEWEQKAGLISDSYQVFDGLKVESCSSVLKDPTSMSTALFLDGSAVMYNATSSSDWKTRVDGLVKDVSMTFVKNGALYEPICEEKGLCNVDQQSYKGFLIRSLKATTQQAPYTAATIQPLLQSNAKAAASACSGSVDKGFAGQPGTACGFSWIGNSAFDGKVGLGEQMNALSALTALLPKRARSQVFPSNSTSTSGSSQPSSTSGSGKPSVSPKSPGNKIAANLVTVLALVGGVVYGLC</sequence>
<feature type="compositionally biased region" description="Low complexity" evidence="11">
    <location>
        <begin position="393"/>
        <end position="420"/>
    </location>
</feature>
<dbReference type="PIRSF" id="PIRSF016302">
    <property type="entry name" value="Man_a_manosd"/>
    <property type="match status" value="1"/>
</dbReference>
<reference evidence="13 14" key="1">
    <citation type="submission" date="2017-02" db="EMBL/GenBank/DDBJ databases">
        <title>Genomes of Trichoderma spp. with biocontrol activity.</title>
        <authorList>
            <person name="Gardiner D."/>
            <person name="Kazan K."/>
            <person name="Vos C."/>
            <person name="Harvey P."/>
        </authorList>
    </citation>
    <scope>NUCLEOTIDE SEQUENCE [LARGE SCALE GENOMIC DNA]</scope>
    <source>
        <strain evidence="13 14">A5MH</strain>
    </source>
</reference>
<proteinExistence type="inferred from homology"/>
<evidence type="ECO:0000256" key="9">
    <source>
        <dbReference type="ARBA" id="ARBA00023295"/>
    </source>
</evidence>
<evidence type="ECO:0000256" key="12">
    <source>
        <dbReference type="SAM" id="SignalP"/>
    </source>
</evidence>
<evidence type="ECO:0000256" key="7">
    <source>
        <dbReference type="ARBA" id="ARBA00023136"/>
    </source>
</evidence>
<evidence type="ECO:0000256" key="1">
    <source>
        <dbReference type="ARBA" id="ARBA00001452"/>
    </source>
</evidence>
<evidence type="ECO:0000256" key="11">
    <source>
        <dbReference type="SAM" id="MobiDB-lite"/>
    </source>
</evidence>
<keyword evidence="9 10" id="KW-0326">Glycosidase</keyword>
<evidence type="ECO:0000256" key="3">
    <source>
        <dbReference type="ARBA" id="ARBA00009699"/>
    </source>
</evidence>
<comment type="catalytic activity">
    <reaction evidence="1 10">
        <text>Random hydrolysis of (1-&gt;6)-alpha-D-mannosidic linkages in unbranched (1-&gt;6)-mannans.</text>
        <dbReference type="EC" id="3.2.1.101"/>
    </reaction>
</comment>
<dbReference type="PANTHER" id="PTHR12145">
    <property type="entry name" value="MANNAN ENDO-1,6-ALPHA-MANNOSIDASE DCW1"/>
    <property type="match status" value="1"/>
</dbReference>
<dbReference type="InterPro" id="IPR014480">
    <property type="entry name" value="Mannan-1_6-alpha_mannosidase"/>
</dbReference>
<evidence type="ECO:0000256" key="2">
    <source>
        <dbReference type="ARBA" id="ARBA00004308"/>
    </source>
</evidence>
<dbReference type="InterPro" id="IPR008928">
    <property type="entry name" value="6-hairpin_glycosidase_sf"/>
</dbReference>
<keyword evidence="6 10" id="KW-0378">Hydrolase</keyword>
<keyword evidence="7" id="KW-0472">Membrane</keyword>
<comment type="subcellular location">
    <subcellularLocation>
        <location evidence="2">Endomembrane system</location>
    </subcellularLocation>
</comment>